<proteinExistence type="predicted"/>
<dbReference type="Pfam" id="PF17921">
    <property type="entry name" value="Integrase_H2C2"/>
    <property type="match status" value="1"/>
</dbReference>
<evidence type="ECO:0000256" key="2">
    <source>
        <dbReference type="SAM" id="MobiDB-lite"/>
    </source>
</evidence>
<name>A0ABQ9HKN7_9NEOP</name>
<sequence length="815" mass="91328">MDAAGPLIEGFPNQALRPTGSEGDHEDSINENDYADSIDDNDYYDRDNVEEDDDSFDAPTHFANDFTSTNDVKSKVNCQLLPIWPPGDRNDRAGTSLTLGASNRVRIIESRFKSTLAEIREWGHINSCRYQQGLSGEDEHKKYEIVNICNGKINIKAKFNGTVIDDQLYILPETYDAIAGRVWIRKFGLDLHNLDTHAMDVSTVKLIHTIKNMDQVAQMYPVLCIGKAGKIPDVVVSLKLRKGAEPVFYREHDQVIASDQVLVPYDPDLPYQLACDASPTGIAGVLSHIADAPININSYTTSAINNEVKQLRDATIEQISILTVTYQLLKEEMKKDATLSTIMKSLQGENTASLQSAVLNELHRTHVGITKMKQLARQYVYWKKIVSDIKHLKRHQVVLGRNNREFDVLAWLEGKCPVTLPLECIRAHSLCAIAGEKERVDRGRQLVQVSSKYAATCLKKASLEPRSKPPFSRGSPLGCEGLSLCERPVPEISEKHVLDCCEGRSTLKQQRWCSTLCGQGVAGFAKRGVLAVFNRYHGAWPEALEKTKMNSALEGDRDCVDGQNIPLKKKLVRQSELLSGEIRAANLASWSGEPMGVKYGSVPECKCRKTEGPRENLPTSVIIRHDLLHILYDSWSFLLHDKIRRGLYFMADSIDIHIKARVRITNRTRFALVEGEISAAMYRCACNNLRLTTSIVWDGSVGHHANSMGRVLLSSPHLHPPDCGVESLNGGNTTANRRMVEIQPLVAEWWKDNRISLYEPVPNVGIFTYLMSLKHMTVNFERHKWGELRHAILNDSCSHVSGTSFILPRLFHTAS</sequence>
<organism evidence="4 5">
    <name type="scientific">Dryococelus australis</name>
    <dbReference type="NCBI Taxonomy" id="614101"/>
    <lineage>
        <taxon>Eukaryota</taxon>
        <taxon>Metazoa</taxon>
        <taxon>Ecdysozoa</taxon>
        <taxon>Arthropoda</taxon>
        <taxon>Hexapoda</taxon>
        <taxon>Insecta</taxon>
        <taxon>Pterygota</taxon>
        <taxon>Neoptera</taxon>
        <taxon>Polyneoptera</taxon>
        <taxon>Phasmatodea</taxon>
        <taxon>Verophasmatodea</taxon>
        <taxon>Anareolatae</taxon>
        <taxon>Phasmatidae</taxon>
        <taxon>Eurycanthinae</taxon>
        <taxon>Dryococelus</taxon>
    </lineage>
</organism>
<reference evidence="4 5" key="1">
    <citation type="submission" date="2023-02" db="EMBL/GenBank/DDBJ databases">
        <title>LHISI_Scaffold_Assembly.</title>
        <authorList>
            <person name="Stuart O.P."/>
            <person name="Cleave R."/>
            <person name="Magrath M.J.L."/>
            <person name="Mikheyev A.S."/>
        </authorList>
    </citation>
    <scope>NUCLEOTIDE SEQUENCE [LARGE SCALE GENOMIC DNA]</scope>
    <source>
        <strain evidence="4">Daus_M_001</strain>
        <tissue evidence="4">Leg muscle</tissue>
    </source>
</reference>
<feature type="region of interest" description="Disordered" evidence="2">
    <location>
        <begin position="1"/>
        <end position="57"/>
    </location>
</feature>
<dbReference type="InterPro" id="IPR050951">
    <property type="entry name" value="Retrovirus_Pol_polyprotein"/>
</dbReference>
<dbReference type="EC" id="2.7.7.49" evidence="1"/>
<gene>
    <name evidence="4" type="ORF">PR048_016549</name>
</gene>
<dbReference type="Gene3D" id="1.10.340.70">
    <property type="match status" value="1"/>
</dbReference>
<protein>
    <recommendedName>
        <fullName evidence="1">RNA-directed DNA polymerase</fullName>
        <ecNumber evidence="1">2.7.7.49</ecNumber>
    </recommendedName>
</protein>
<dbReference type="Proteomes" id="UP001159363">
    <property type="component" value="Chromosome 4"/>
</dbReference>
<feature type="domain" description="Integrase zinc-binding" evidence="3">
    <location>
        <begin position="352"/>
        <end position="391"/>
    </location>
</feature>
<dbReference type="PANTHER" id="PTHR37984:SF5">
    <property type="entry name" value="PROTEIN NYNRIN-LIKE"/>
    <property type="match status" value="1"/>
</dbReference>
<feature type="compositionally biased region" description="Acidic residues" evidence="2">
    <location>
        <begin position="29"/>
        <end position="56"/>
    </location>
</feature>
<evidence type="ECO:0000313" key="5">
    <source>
        <dbReference type="Proteomes" id="UP001159363"/>
    </source>
</evidence>
<evidence type="ECO:0000256" key="1">
    <source>
        <dbReference type="ARBA" id="ARBA00012493"/>
    </source>
</evidence>
<evidence type="ECO:0000313" key="4">
    <source>
        <dbReference type="EMBL" id="KAJ8884691.1"/>
    </source>
</evidence>
<evidence type="ECO:0000259" key="3">
    <source>
        <dbReference type="Pfam" id="PF17921"/>
    </source>
</evidence>
<dbReference type="PANTHER" id="PTHR37984">
    <property type="entry name" value="PROTEIN CBG26694"/>
    <property type="match status" value="1"/>
</dbReference>
<accession>A0ABQ9HKN7</accession>
<dbReference type="InterPro" id="IPR041588">
    <property type="entry name" value="Integrase_H2C2"/>
</dbReference>
<comment type="caution">
    <text evidence="4">The sequence shown here is derived from an EMBL/GenBank/DDBJ whole genome shotgun (WGS) entry which is preliminary data.</text>
</comment>
<dbReference type="EMBL" id="JARBHB010000005">
    <property type="protein sequence ID" value="KAJ8884691.1"/>
    <property type="molecule type" value="Genomic_DNA"/>
</dbReference>
<keyword evidence="5" id="KW-1185">Reference proteome</keyword>